<protein>
    <recommendedName>
        <fullName evidence="3">Proteasome assembly chaperone family protein</fullName>
    </recommendedName>
</protein>
<keyword evidence="2" id="KW-1185">Reference proteome</keyword>
<evidence type="ECO:0008006" key="3">
    <source>
        <dbReference type="Google" id="ProtNLM"/>
    </source>
</evidence>
<dbReference type="PANTHER" id="PTHR35610:SF7">
    <property type="entry name" value="3-ISOPROPYLMALATE DEHYDRATASE"/>
    <property type="match status" value="1"/>
</dbReference>
<dbReference type="Proteomes" id="UP001500194">
    <property type="component" value="Unassembled WGS sequence"/>
</dbReference>
<evidence type="ECO:0000313" key="2">
    <source>
        <dbReference type="Proteomes" id="UP001500194"/>
    </source>
</evidence>
<comment type="caution">
    <text evidence="1">The sequence shown here is derived from an EMBL/GenBank/DDBJ whole genome shotgun (WGS) entry which is preliminary data.</text>
</comment>
<dbReference type="SUPFAM" id="SSF159659">
    <property type="entry name" value="Cgl1923-like"/>
    <property type="match status" value="1"/>
</dbReference>
<dbReference type="InterPro" id="IPR038389">
    <property type="entry name" value="PSMG2_sf"/>
</dbReference>
<dbReference type="EMBL" id="BAAADU010000002">
    <property type="protein sequence ID" value="GAA0644560.1"/>
    <property type="molecule type" value="Genomic_DNA"/>
</dbReference>
<reference evidence="1 2" key="1">
    <citation type="journal article" date="2019" name="Int. J. Syst. Evol. Microbiol.">
        <title>The Global Catalogue of Microorganisms (GCM) 10K type strain sequencing project: providing services to taxonomists for standard genome sequencing and annotation.</title>
        <authorList>
            <consortium name="The Broad Institute Genomics Platform"/>
            <consortium name="The Broad Institute Genome Sequencing Center for Infectious Disease"/>
            <person name="Wu L."/>
            <person name="Ma J."/>
        </authorList>
    </citation>
    <scope>NUCLEOTIDE SEQUENCE [LARGE SCALE GENOMIC DNA]</scope>
    <source>
        <strain evidence="1 2">JCM 16327</strain>
    </source>
</reference>
<dbReference type="Gene3D" id="3.40.50.10900">
    <property type="entry name" value="PAC-like subunit"/>
    <property type="match status" value="1"/>
</dbReference>
<dbReference type="RefSeq" id="WP_227261966.1">
    <property type="nucleotide sequence ID" value="NZ_BAAADU010000002.1"/>
</dbReference>
<dbReference type="AlphaFoldDB" id="A0AAV3SYY8"/>
<dbReference type="Pfam" id="PF09754">
    <property type="entry name" value="PAC2"/>
    <property type="match status" value="1"/>
</dbReference>
<accession>A0AAV3SYY8</accession>
<dbReference type="PANTHER" id="PTHR35610">
    <property type="entry name" value="3-ISOPROPYLMALATE DEHYDRATASE-RELATED"/>
    <property type="match status" value="1"/>
</dbReference>
<organism evidence="1 2">
    <name type="scientific">Salarchaeum japonicum</name>
    <dbReference type="NCBI Taxonomy" id="555573"/>
    <lineage>
        <taxon>Archaea</taxon>
        <taxon>Methanobacteriati</taxon>
        <taxon>Methanobacteriota</taxon>
        <taxon>Stenosarchaea group</taxon>
        <taxon>Halobacteria</taxon>
        <taxon>Halobacteriales</taxon>
        <taxon>Halobacteriaceae</taxon>
    </lineage>
</organism>
<name>A0AAV3SYY8_9EURY</name>
<gene>
    <name evidence="1" type="ORF">GCM10009019_03150</name>
</gene>
<dbReference type="InterPro" id="IPR019151">
    <property type="entry name" value="Proteasome_assmbl_chaperone_2"/>
</dbReference>
<proteinExistence type="predicted"/>
<sequence>MTDANRFAADPLTHDEPDFSITHETDPSGVLVAGFSSFGLAGLTAVDYLVDRLDLHETGHITVDSLPSITPFENGHPRHHTRFFSRDDLDITVLTGELYVPQLAADALTTAITDWTAENGVQEIAVPAGIPLAHGPDDHRTFYIATPDYHEKRLTDRDIPPMGSGFLDGVNAGILEHAIDTDLAAATYVTPVHAEVPDVEASLRLLDALDAVYDLDLDTEPLQQFAKQVRDYYAELNARVEDIDDSQRPDDRMYM</sequence>
<evidence type="ECO:0000313" key="1">
    <source>
        <dbReference type="EMBL" id="GAA0644560.1"/>
    </source>
</evidence>
<dbReference type="GeneID" id="68572571"/>